<feature type="compositionally biased region" description="Polar residues" evidence="1">
    <location>
        <begin position="336"/>
        <end position="347"/>
    </location>
</feature>
<dbReference type="Proteomes" id="UP000696485">
    <property type="component" value="Unassembled WGS sequence"/>
</dbReference>
<feature type="compositionally biased region" description="Polar residues" evidence="1">
    <location>
        <begin position="384"/>
        <end position="395"/>
    </location>
</feature>
<evidence type="ECO:0000313" key="3">
    <source>
        <dbReference type="Proteomes" id="UP000696485"/>
    </source>
</evidence>
<feature type="compositionally biased region" description="Polar residues" evidence="1">
    <location>
        <begin position="219"/>
        <end position="230"/>
    </location>
</feature>
<sequence length="664" mass="72699">MTPTSNNSGFGLGFPISPRLDPYSGRQGIPGGLYPTFPTKGQRTRRIPSNDTSLYDPYRSRQPGVSANRVKSEYQTQSPIRENHATFPSPYHGGRGSSEDVHEIPPHLLDGALTDEQAFAMMHAPPAAVHREDLYRSSPTLTASQTLAANYARPESPFQAYQSYYQPYTQLPSPMILETGSVAYRSNTPASGYSSPALVSSPYMEERSESRAADPYRSAYSQHHQQSSTKSDAHFPSPCHGSQNTPSLTSSPIMHEDFSSSSESRHSERSHNKYPMHARQDSNQALSSFYDGHAKTATIASSDRGGREALTDSELRDPDLELDMSASGISAGEPSSMHTKTSTLAFQSSSQPSKTDSSGTQKAQIAEDAENDVILQKLGVISKDSGTQSGMTHSSGRSRRKGQWSDDSDEEGRSRGAARRRSGSQRRRRKEDEQCLCCSRKACLGLTFSFIVCLAITLFFVVPRSPTFTFESVMSNDVPWIGKDRIREPFTMQIKVDSQNNYLPIRVEALDITIWLKMSGDKIADNYGLSSKFVIEPRMTQVLNIPMRMDYKAQKLPEGEEDSTFAMLVQACTPVNDPSMAASLPKLDLTVGGRLHVWGLSLVWKPEFRFSVEDVPCPSANANPRAPGHSPIRPPVPSVTAIAANPVGPALATTTTLPTASITA</sequence>
<name>A0A9P5SFE9_9FUNG</name>
<dbReference type="AlphaFoldDB" id="A0A9P5SFE9"/>
<keyword evidence="3" id="KW-1185">Reference proteome</keyword>
<feature type="compositionally biased region" description="Polar residues" evidence="1">
    <location>
        <begin position="189"/>
        <end position="198"/>
    </location>
</feature>
<feature type="region of interest" description="Disordered" evidence="1">
    <location>
        <begin position="297"/>
        <end position="369"/>
    </location>
</feature>
<reference evidence="2" key="1">
    <citation type="journal article" date="2020" name="Fungal Divers.">
        <title>Resolving the Mortierellaceae phylogeny through synthesis of multi-gene phylogenetics and phylogenomics.</title>
        <authorList>
            <person name="Vandepol N."/>
            <person name="Liber J."/>
            <person name="Desiro A."/>
            <person name="Na H."/>
            <person name="Kennedy M."/>
            <person name="Barry K."/>
            <person name="Grigoriev I.V."/>
            <person name="Miller A.N."/>
            <person name="O'Donnell K."/>
            <person name="Stajich J.E."/>
            <person name="Bonito G."/>
        </authorList>
    </citation>
    <scope>NUCLEOTIDE SEQUENCE</scope>
    <source>
        <strain evidence="2">NVP1</strain>
    </source>
</reference>
<feature type="region of interest" description="Disordered" evidence="1">
    <location>
        <begin position="384"/>
        <end position="430"/>
    </location>
</feature>
<feature type="region of interest" description="Disordered" evidence="1">
    <location>
        <begin position="1"/>
        <end position="100"/>
    </location>
</feature>
<feature type="compositionally biased region" description="Basic residues" evidence="1">
    <location>
        <begin position="416"/>
        <end position="429"/>
    </location>
</feature>
<protein>
    <submittedName>
        <fullName evidence="2">Uncharacterized protein</fullName>
    </submittedName>
</protein>
<feature type="compositionally biased region" description="Low complexity" evidence="1">
    <location>
        <begin position="348"/>
        <end position="358"/>
    </location>
</feature>
<organism evidence="2 3">
    <name type="scientific">Podila minutissima</name>
    <dbReference type="NCBI Taxonomy" id="64525"/>
    <lineage>
        <taxon>Eukaryota</taxon>
        <taxon>Fungi</taxon>
        <taxon>Fungi incertae sedis</taxon>
        <taxon>Mucoromycota</taxon>
        <taxon>Mortierellomycotina</taxon>
        <taxon>Mortierellomycetes</taxon>
        <taxon>Mortierellales</taxon>
        <taxon>Mortierellaceae</taxon>
        <taxon>Podila</taxon>
    </lineage>
</organism>
<feature type="compositionally biased region" description="Basic and acidic residues" evidence="1">
    <location>
        <begin position="254"/>
        <end position="271"/>
    </location>
</feature>
<comment type="caution">
    <text evidence="2">The sequence shown here is derived from an EMBL/GenBank/DDBJ whole genome shotgun (WGS) entry which is preliminary data.</text>
</comment>
<evidence type="ECO:0000313" key="2">
    <source>
        <dbReference type="EMBL" id="KAF9324676.1"/>
    </source>
</evidence>
<dbReference type="EMBL" id="JAAAUY010001048">
    <property type="protein sequence ID" value="KAF9324676.1"/>
    <property type="molecule type" value="Genomic_DNA"/>
</dbReference>
<feature type="compositionally biased region" description="Basic and acidic residues" evidence="1">
    <location>
        <begin position="304"/>
        <end position="319"/>
    </location>
</feature>
<feature type="compositionally biased region" description="Basic and acidic residues" evidence="1">
    <location>
        <begin position="204"/>
        <end position="214"/>
    </location>
</feature>
<feature type="compositionally biased region" description="Polar residues" evidence="1">
    <location>
        <begin position="240"/>
        <end position="252"/>
    </location>
</feature>
<evidence type="ECO:0000256" key="1">
    <source>
        <dbReference type="SAM" id="MobiDB-lite"/>
    </source>
</evidence>
<proteinExistence type="predicted"/>
<feature type="region of interest" description="Disordered" evidence="1">
    <location>
        <begin position="189"/>
        <end position="278"/>
    </location>
</feature>
<gene>
    <name evidence="2" type="ORF">BG006_000320</name>
</gene>
<accession>A0A9P5SFE9</accession>